<reference evidence="6" key="1">
    <citation type="journal article" date="2023" name="Mol. Phylogenet. Evol.">
        <title>Genome-scale phylogeny and comparative genomics of the fungal order Sordariales.</title>
        <authorList>
            <person name="Hensen N."/>
            <person name="Bonometti L."/>
            <person name="Westerberg I."/>
            <person name="Brannstrom I.O."/>
            <person name="Guillou S."/>
            <person name="Cros-Aarteil S."/>
            <person name="Calhoun S."/>
            <person name="Haridas S."/>
            <person name="Kuo A."/>
            <person name="Mondo S."/>
            <person name="Pangilinan J."/>
            <person name="Riley R."/>
            <person name="LaButti K."/>
            <person name="Andreopoulos B."/>
            <person name="Lipzen A."/>
            <person name="Chen C."/>
            <person name="Yan M."/>
            <person name="Daum C."/>
            <person name="Ng V."/>
            <person name="Clum A."/>
            <person name="Steindorff A."/>
            <person name="Ohm R.A."/>
            <person name="Martin F."/>
            <person name="Silar P."/>
            <person name="Natvig D.O."/>
            <person name="Lalanne C."/>
            <person name="Gautier V."/>
            <person name="Ament-Velasquez S.L."/>
            <person name="Kruys A."/>
            <person name="Hutchinson M.I."/>
            <person name="Powell A.J."/>
            <person name="Barry K."/>
            <person name="Miller A.N."/>
            <person name="Grigoriev I.V."/>
            <person name="Debuchy R."/>
            <person name="Gladieux P."/>
            <person name="Hiltunen Thoren M."/>
            <person name="Johannesson H."/>
        </authorList>
    </citation>
    <scope>NUCLEOTIDE SEQUENCE</scope>
    <source>
        <strain evidence="6">CBS 168.71</strain>
    </source>
</reference>
<dbReference type="RefSeq" id="XP_062653675.1">
    <property type="nucleotide sequence ID" value="XM_062804985.1"/>
</dbReference>
<feature type="repeat" description="ANK" evidence="3">
    <location>
        <begin position="478"/>
        <end position="510"/>
    </location>
</feature>
<dbReference type="GeneID" id="87841933"/>
<keyword evidence="2 3" id="KW-0040">ANK repeat</keyword>
<dbReference type="PROSITE" id="PS50297">
    <property type="entry name" value="ANK_REP_REGION"/>
    <property type="match status" value="9"/>
</dbReference>
<dbReference type="InterPro" id="IPR002110">
    <property type="entry name" value="Ankyrin_rpt"/>
</dbReference>
<dbReference type="Pfam" id="PF14420">
    <property type="entry name" value="Clr5"/>
    <property type="match status" value="1"/>
</dbReference>
<dbReference type="SMART" id="SM00248">
    <property type="entry name" value="ANK"/>
    <property type="match status" value="13"/>
</dbReference>
<keyword evidence="7" id="KW-1185">Reference proteome</keyword>
<evidence type="ECO:0000256" key="1">
    <source>
        <dbReference type="ARBA" id="ARBA00022737"/>
    </source>
</evidence>
<gene>
    <name evidence="6" type="ORF">B0H64DRAFT_413533</name>
</gene>
<sequence>MPSLQTVPGAQRAERADRIPEAEWEEHREIIKSLYLDHGMRLESLTAHMEKTFGFKASEQQYKIQFNRWNLRKNKRRLDQRAPSPDLEQPRLAHPTLRTNGYPAHGNAQLGGVNPINEGPMDIQNLPVSWNNGFNAIGGVQPSGLEAGFAPVVPYSNPYYYAPTYGAPQPPYYAQAQPPMNTTGFPAPQFNVQSGSQAAQEHFRLNHYVDGSGGASQMPTRQASCGSTTATKPSRQAIHQTVQCGSLRGAKLLLDADPECAHALDEENIGPAWIAAQGGYADILRLLITQKVKLNVPSHKNNRYAIHQAAQGGHTQVVKMLLQNGADHDPVDDGGVTPLWLAAQGGHHEIVEMLLKHNSPGKKADVETESHTGERRAIHQAAQEGHLKVVQLLLAEKAECDPVDQEGVTPLWSAAQNGSAEVVRELLKAGAKVNVTPYEHSRQPIHQAAQGGHLEVVKALVEHGRASLTPEEDTFDESEASPFLLACSSNNPELVNHFLDRGVDVNSKTRKGKGPLHCAAHSGHVKVGQLLIDRRCDVDSRESKGWTPLIIAAQDGHLPFVNLLIDNDANINSQENDGATALWIAAQQGHANIVGRLLKGGAKQLSTKESGRRPIHQAAQNGHLACVKLLLKHSPKEIDVAARDGFTALTLASQKDKPENLAVMRYLVNAGAKVI</sequence>
<dbReference type="InterPro" id="IPR036770">
    <property type="entry name" value="Ankyrin_rpt-contain_sf"/>
</dbReference>
<dbReference type="PRINTS" id="PR01415">
    <property type="entry name" value="ANKYRIN"/>
</dbReference>
<dbReference type="Proteomes" id="UP001278766">
    <property type="component" value="Unassembled WGS sequence"/>
</dbReference>
<name>A0AAE0LLT1_9PEZI</name>
<dbReference type="Pfam" id="PF12796">
    <property type="entry name" value="Ank_2"/>
    <property type="match status" value="3"/>
</dbReference>
<proteinExistence type="predicted"/>
<feature type="repeat" description="ANK" evidence="3">
    <location>
        <begin position="644"/>
        <end position="675"/>
    </location>
</feature>
<dbReference type="SUPFAM" id="SSF48403">
    <property type="entry name" value="Ankyrin repeat"/>
    <property type="match status" value="2"/>
</dbReference>
<evidence type="ECO:0000259" key="5">
    <source>
        <dbReference type="Pfam" id="PF14420"/>
    </source>
</evidence>
<feature type="compositionally biased region" description="Polar residues" evidence="4">
    <location>
        <begin position="215"/>
        <end position="234"/>
    </location>
</feature>
<feature type="repeat" description="ANK" evidence="3">
    <location>
        <begin position="373"/>
        <end position="405"/>
    </location>
</feature>
<protein>
    <submittedName>
        <fullName evidence="6">Ankyrin repeat-containing domain protein</fullName>
    </submittedName>
</protein>
<dbReference type="Gene3D" id="1.25.40.20">
    <property type="entry name" value="Ankyrin repeat-containing domain"/>
    <property type="match status" value="3"/>
</dbReference>
<evidence type="ECO:0000313" key="7">
    <source>
        <dbReference type="Proteomes" id="UP001278766"/>
    </source>
</evidence>
<feature type="repeat" description="ANK" evidence="3">
    <location>
        <begin position="440"/>
        <end position="464"/>
    </location>
</feature>
<feature type="repeat" description="ANK" evidence="3">
    <location>
        <begin position="610"/>
        <end position="634"/>
    </location>
</feature>
<feature type="domain" description="Clr5" evidence="5">
    <location>
        <begin position="21"/>
        <end position="73"/>
    </location>
</feature>
<dbReference type="PANTHER" id="PTHR24166:SF48">
    <property type="entry name" value="PROTEIN VAPYRIN"/>
    <property type="match status" value="1"/>
</dbReference>
<accession>A0AAE0LLT1</accession>
<keyword evidence="1" id="KW-0677">Repeat</keyword>
<dbReference type="InterPro" id="IPR050889">
    <property type="entry name" value="Dendritic_Spine_Reg/Scaffold"/>
</dbReference>
<feature type="repeat" description="ANK" evidence="3">
    <location>
        <begin position="334"/>
        <end position="366"/>
    </location>
</feature>
<comment type="caution">
    <text evidence="6">The sequence shown here is derived from an EMBL/GenBank/DDBJ whole genome shotgun (WGS) entry which is preliminary data.</text>
</comment>
<dbReference type="Pfam" id="PF13637">
    <property type="entry name" value="Ank_4"/>
    <property type="match status" value="1"/>
</dbReference>
<reference evidence="6" key="2">
    <citation type="submission" date="2023-06" db="EMBL/GenBank/DDBJ databases">
        <authorList>
            <consortium name="Lawrence Berkeley National Laboratory"/>
            <person name="Haridas S."/>
            <person name="Hensen N."/>
            <person name="Bonometti L."/>
            <person name="Westerberg I."/>
            <person name="Brannstrom I.O."/>
            <person name="Guillou S."/>
            <person name="Cros-Aarteil S."/>
            <person name="Calhoun S."/>
            <person name="Kuo A."/>
            <person name="Mondo S."/>
            <person name="Pangilinan J."/>
            <person name="Riley R."/>
            <person name="Labutti K."/>
            <person name="Andreopoulos B."/>
            <person name="Lipzen A."/>
            <person name="Chen C."/>
            <person name="Yanf M."/>
            <person name="Daum C."/>
            <person name="Ng V."/>
            <person name="Clum A."/>
            <person name="Steindorff A."/>
            <person name="Ohm R."/>
            <person name="Martin F."/>
            <person name="Silar P."/>
            <person name="Natvig D."/>
            <person name="Lalanne C."/>
            <person name="Gautier V."/>
            <person name="Ament-Velasquez S.L."/>
            <person name="Kruys A."/>
            <person name="Hutchinson M.I."/>
            <person name="Powell A.J."/>
            <person name="Barry K."/>
            <person name="Miller A.N."/>
            <person name="Grigoriev I.V."/>
            <person name="Debuchy R."/>
            <person name="Gladieux P."/>
            <person name="Thoren M.H."/>
            <person name="Johannesson H."/>
        </authorList>
    </citation>
    <scope>NUCLEOTIDE SEQUENCE</scope>
    <source>
        <strain evidence="6">CBS 168.71</strain>
    </source>
</reference>
<evidence type="ECO:0000256" key="4">
    <source>
        <dbReference type="SAM" id="MobiDB-lite"/>
    </source>
</evidence>
<dbReference type="PROSITE" id="PS50088">
    <property type="entry name" value="ANK_REPEAT"/>
    <property type="match status" value="11"/>
</dbReference>
<organism evidence="6 7">
    <name type="scientific">Chaetomium fimeti</name>
    <dbReference type="NCBI Taxonomy" id="1854472"/>
    <lineage>
        <taxon>Eukaryota</taxon>
        <taxon>Fungi</taxon>
        <taxon>Dikarya</taxon>
        <taxon>Ascomycota</taxon>
        <taxon>Pezizomycotina</taxon>
        <taxon>Sordariomycetes</taxon>
        <taxon>Sordariomycetidae</taxon>
        <taxon>Sordariales</taxon>
        <taxon>Chaetomiaceae</taxon>
        <taxon>Chaetomium</taxon>
    </lineage>
</organism>
<dbReference type="AlphaFoldDB" id="A0AAE0LLT1"/>
<dbReference type="PANTHER" id="PTHR24166">
    <property type="entry name" value="ROLLING PEBBLES, ISOFORM B"/>
    <property type="match status" value="1"/>
</dbReference>
<dbReference type="InterPro" id="IPR025676">
    <property type="entry name" value="Clr5_dom"/>
</dbReference>
<evidence type="ECO:0000313" key="6">
    <source>
        <dbReference type="EMBL" id="KAK3290161.1"/>
    </source>
</evidence>
<feature type="region of interest" description="Disordered" evidence="4">
    <location>
        <begin position="1"/>
        <end position="20"/>
    </location>
</feature>
<dbReference type="EMBL" id="JAUEPN010000015">
    <property type="protein sequence ID" value="KAK3290161.1"/>
    <property type="molecule type" value="Genomic_DNA"/>
</dbReference>
<feature type="repeat" description="ANK" evidence="3">
    <location>
        <begin position="577"/>
        <end position="609"/>
    </location>
</feature>
<feature type="repeat" description="ANK" evidence="3">
    <location>
        <begin position="544"/>
        <end position="576"/>
    </location>
</feature>
<feature type="repeat" description="ANK" evidence="3">
    <location>
        <begin position="511"/>
        <end position="543"/>
    </location>
</feature>
<feature type="repeat" description="ANK" evidence="3">
    <location>
        <begin position="301"/>
        <end position="333"/>
    </location>
</feature>
<feature type="region of interest" description="Disordered" evidence="4">
    <location>
        <begin position="213"/>
        <end position="234"/>
    </location>
</feature>
<evidence type="ECO:0000256" key="3">
    <source>
        <dbReference type="PROSITE-ProRule" id="PRU00023"/>
    </source>
</evidence>
<evidence type="ECO:0000256" key="2">
    <source>
        <dbReference type="ARBA" id="ARBA00023043"/>
    </source>
</evidence>
<feature type="repeat" description="ANK" evidence="3">
    <location>
        <begin position="406"/>
        <end position="438"/>
    </location>
</feature>